<proteinExistence type="predicted"/>
<dbReference type="EMBL" id="JAWZSR010000010">
    <property type="protein sequence ID" value="MDX8047256.1"/>
    <property type="molecule type" value="Genomic_DNA"/>
</dbReference>
<gene>
    <name evidence="1" type="ORF">SH601_14900</name>
</gene>
<name>A0ACC6M8F6_9BACI</name>
<comment type="caution">
    <text evidence="1">The sequence shown here is derived from an EMBL/GenBank/DDBJ whole genome shotgun (WGS) entry which is preliminary data.</text>
</comment>
<organism evidence="1 2">
    <name type="scientific">Gracilibacillus pellucidus</name>
    <dbReference type="NCBI Taxonomy" id="3095368"/>
    <lineage>
        <taxon>Bacteria</taxon>
        <taxon>Bacillati</taxon>
        <taxon>Bacillota</taxon>
        <taxon>Bacilli</taxon>
        <taxon>Bacillales</taxon>
        <taxon>Bacillaceae</taxon>
        <taxon>Gracilibacillus</taxon>
    </lineage>
</organism>
<evidence type="ECO:0000313" key="2">
    <source>
        <dbReference type="Proteomes" id="UP001277972"/>
    </source>
</evidence>
<accession>A0ACC6M8F6</accession>
<keyword evidence="2" id="KW-1185">Reference proteome</keyword>
<dbReference type="Proteomes" id="UP001277972">
    <property type="component" value="Unassembled WGS sequence"/>
</dbReference>
<evidence type="ECO:0000313" key="1">
    <source>
        <dbReference type="EMBL" id="MDX8047256.1"/>
    </source>
</evidence>
<protein>
    <submittedName>
        <fullName evidence="1">Uncharacterized protein</fullName>
    </submittedName>
</protein>
<reference evidence="1" key="1">
    <citation type="submission" date="2023-11" db="EMBL/GenBank/DDBJ databases">
        <title>Gracilibacillus pellucida a moderately halophilic bacterium isolated from saline soil in Xinjiang province.</title>
        <authorList>
            <person name="Zhang Z."/>
            <person name="Tan F."/>
            <person name="Wang Y."/>
            <person name="Xia M."/>
        </authorList>
    </citation>
    <scope>NUCLEOTIDE SEQUENCE</scope>
    <source>
        <strain evidence="1">S3-1-1</strain>
    </source>
</reference>
<sequence length="218" mass="25923">MDFILEYQWEIFILAEVLSAASLLLFGIFRYLYNRQKFIISFLLLFIILMVLEAALAILIYNETRKISTFQIIITVFVLYACTFGISDFKKLDRWMRLKIGNWRGIELLTEKEKYVMKKQKDSKYIAKKYRYSSILHMLIFGSTQLIFWFISLDSMEQALPYLTDLSWVGTEFVEVTPYFNETLYGISMVWGLVFLIDFIYSWSYTIFPSKQRGESID</sequence>